<dbReference type="PROSITE" id="PS50937">
    <property type="entry name" value="HTH_MERR_2"/>
    <property type="match status" value="2"/>
</dbReference>
<dbReference type="SUPFAM" id="SSF46955">
    <property type="entry name" value="Putative DNA-binding domain"/>
    <property type="match status" value="2"/>
</dbReference>
<keyword evidence="3" id="KW-0238">DNA-binding</keyword>
<evidence type="ECO:0000256" key="3">
    <source>
        <dbReference type="ARBA" id="ARBA00023125"/>
    </source>
</evidence>
<comment type="caution">
    <text evidence="6">The sequence shown here is derived from an EMBL/GenBank/DDBJ whole genome shotgun (WGS) entry which is preliminary data.</text>
</comment>
<dbReference type="GO" id="GO:0003700">
    <property type="term" value="F:DNA-binding transcription factor activity"/>
    <property type="evidence" value="ECO:0007669"/>
    <property type="project" value="InterPro"/>
</dbReference>
<dbReference type="InterPro" id="IPR009061">
    <property type="entry name" value="DNA-bd_dom_put_sf"/>
</dbReference>
<keyword evidence="1" id="KW-0678">Repressor</keyword>
<evidence type="ECO:0000256" key="1">
    <source>
        <dbReference type="ARBA" id="ARBA00022491"/>
    </source>
</evidence>
<feature type="domain" description="HTH merR-type" evidence="5">
    <location>
        <begin position="123"/>
        <end position="192"/>
    </location>
</feature>
<evidence type="ECO:0000256" key="2">
    <source>
        <dbReference type="ARBA" id="ARBA00023015"/>
    </source>
</evidence>
<gene>
    <name evidence="6" type="ORF">H7B90_26280</name>
</gene>
<dbReference type="AlphaFoldDB" id="A0A841U525"/>
<keyword evidence="2" id="KW-0805">Transcription regulation</keyword>
<evidence type="ECO:0000313" key="6">
    <source>
        <dbReference type="EMBL" id="MBB6694909.1"/>
    </source>
</evidence>
<dbReference type="GO" id="GO:0003677">
    <property type="term" value="F:DNA binding"/>
    <property type="evidence" value="ECO:0007669"/>
    <property type="project" value="UniProtKB-KW"/>
</dbReference>
<keyword evidence="4" id="KW-0804">Transcription</keyword>
<evidence type="ECO:0000313" key="7">
    <source>
        <dbReference type="Proteomes" id="UP000553776"/>
    </source>
</evidence>
<dbReference type="EMBL" id="JACJVR010000106">
    <property type="protein sequence ID" value="MBB6694909.1"/>
    <property type="molecule type" value="Genomic_DNA"/>
</dbReference>
<name>A0A841U525_9BACL</name>
<accession>A0A841U525</accession>
<protein>
    <submittedName>
        <fullName evidence="6">MerR family transcriptional regulator</fullName>
    </submittedName>
</protein>
<evidence type="ECO:0000259" key="5">
    <source>
        <dbReference type="PROSITE" id="PS50937"/>
    </source>
</evidence>
<dbReference type="Pfam" id="PF00376">
    <property type="entry name" value="MerR"/>
    <property type="match status" value="2"/>
</dbReference>
<keyword evidence="7" id="KW-1185">Reference proteome</keyword>
<dbReference type="Proteomes" id="UP000553776">
    <property type="component" value="Unassembled WGS sequence"/>
</dbReference>
<evidence type="ECO:0000256" key="4">
    <source>
        <dbReference type="ARBA" id="ARBA00023163"/>
    </source>
</evidence>
<dbReference type="RefSeq" id="WP_185138867.1">
    <property type="nucleotide sequence ID" value="NZ_BORM01000024.1"/>
</dbReference>
<dbReference type="SMART" id="SM00422">
    <property type="entry name" value="HTH_MERR"/>
    <property type="match status" value="2"/>
</dbReference>
<sequence>MSGPYYTPKQLATRLQVSTTTLRRYEKLGLIPEIARTASNRRRYEEVHLQAFATIRALLKGYGIPVVYETMKNAKRGNVEEALWLLNREQYKIQEEKLRVEEIHSLIRNADFSEYRRVKIKEFMTIGEVARIAGVNASAIRHWEQEGLIASRRNKENRYRVFTPSELKKIIVISSLRQTVYFIENMRSLLNDLDHMQLPRLEKSFQVALQKLNSRLLAQFQGIATLMQYVALLDKGHVR</sequence>
<proteinExistence type="predicted"/>
<dbReference type="Gene3D" id="1.10.1660.10">
    <property type="match status" value="2"/>
</dbReference>
<dbReference type="InterPro" id="IPR000551">
    <property type="entry name" value="MerR-type_HTH_dom"/>
</dbReference>
<dbReference type="PANTHER" id="PTHR30204">
    <property type="entry name" value="REDOX-CYCLING DRUG-SENSING TRANSCRIPTIONAL ACTIVATOR SOXR"/>
    <property type="match status" value="1"/>
</dbReference>
<feature type="domain" description="HTH merR-type" evidence="5">
    <location>
        <begin position="5"/>
        <end position="58"/>
    </location>
</feature>
<dbReference type="PANTHER" id="PTHR30204:SF69">
    <property type="entry name" value="MERR-FAMILY TRANSCRIPTIONAL REGULATOR"/>
    <property type="match status" value="1"/>
</dbReference>
<dbReference type="InterPro" id="IPR047057">
    <property type="entry name" value="MerR_fam"/>
</dbReference>
<dbReference type="PROSITE" id="PS00552">
    <property type="entry name" value="HTH_MERR_1"/>
    <property type="match status" value="1"/>
</dbReference>
<organism evidence="6 7">
    <name type="scientific">Cohnella xylanilytica</name>
    <dbReference type="NCBI Taxonomy" id="557555"/>
    <lineage>
        <taxon>Bacteria</taxon>
        <taxon>Bacillati</taxon>
        <taxon>Bacillota</taxon>
        <taxon>Bacilli</taxon>
        <taxon>Bacillales</taxon>
        <taxon>Paenibacillaceae</taxon>
        <taxon>Cohnella</taxon>
    </lineage>
</organism>
<reference evidence="6 7" key="1">
    <citation type="submission" date="2020-08" db="EMBL/GenBank/DDBJ databases">
        <title>Cohnella phylogeny.</title>
        <authorList>
            <person name="Dunlap C."/>
        </authorList>
    </citation>
    <scope>NUCLEOTIDE SEQUENCE [LARGE SCALE GENOMIC DNA]</scope>
    <source>
        <strain evidence="6 7">DSM 25239</strain>
    </source>
</reference>